<dbReference type="SUPFAM" id="SSF81301">
    <property type="entry name" value="Nucleotidyltransferase"/>
    <property type="match status" value="1"/>
</dbReference>
<dbReference type="InterPro" id="IPR043519">
    <property type="entry name" value="NT_sf"/>
</dbReference>
<proteinExistence type="predicted"/>
<dbReference type="Pfam" id="PF18765">
    <property type="entry name" value="Polbeta"/>
    <property type="match status" value="1"/>
</dbReference>
<dbReference type="CDD" id="cd05403">
    <property type="entry name" value="NT_KNTase_like"/>
    <property type="match status" value="1"/>
</dbReference>
<dbReference type="PANTHER" id="PTHR33933:SF1">
    <property type="entry name" value="PROTEIN ADENYLYLTRANSFERASE MNTA-RELATED"/>
    <property type="match status" value="1"/>
</dbReference>
<protein>
    <recommendedName>
        <fullName evidence="1">Polymerase beta nucleotidyltransferase domain-containing protein</fullName>
    </recommendedName>
</protein>
<sequence length="164" mass="19514">MNQVEDIDLSFTKLDYFQKELRKYFQFIFKLSLNIRSILLFGSVATGKAQNNAEHLSDIDLFIISDDITIDFLKRSQWVVSLTRPVCSGIQALWRTSKEMESYVDSKYYLILDAFDEGRILYDPDNFLHKLKERTFKELQEKGVIKTELYWQWPVKKFGDKIEY</sequence>
<dbReference type="InterPro" id="IPR041633">
    <property type="entry name" value="Polbeta"/>
</dbReference>
<feature type="domain" description="Polymerase beta nucleotidyltransferase" evidence="1">
    <location>
        <begin position="28"/>
        <end position="85"/>
    </location>
</feature>
<dbReference type="InterPro" id="IPR052548">
    <property type="entry name" value="Type_VII_TA_antitoxin"/>
</dbReference>
<dbReference type="EMBL" id="LAZR01002537">
    <property type="protein sequence ID" value="KKN28745.1"/>
    <property type="molecule type" value="Genomic_DNA"/>
</dbReference>
<dbReference type="AlphaFoldDB" id="A0A0F9PA65"/>
<reference evidence="2" key="1">
    <citation type="journal article" date="2015" name="Nature">
        <title>Complex archaea that bridge the gap between prokaryotes and eukaryotes.</title>
        <authorList>
            <person name="Spang A."/>
            <person name="Saw J.H."/>
            <person name="Jorgensen S.L."/>
            <person name="Zaremba-Niedzwiedzka K."/>
            <person name="Martijn J."/>
            <person name="Lind A.E."/>
            <person name="van Eijk R."/>
            <person name="Schleper C."/>
            <person name="Guy L."/>
            <person name="Ettema T.J."/>
        </authorList>
    </citation>
    <scope>NUCLEOTIDE SEQUENCE</scope>
</reference>
<gene>
    <name evidence="2" type="ORF">LCGC14_0851110</name>
</gene>
<accession>A0A0F9PA65</accession>
<name>A0A0F9PA65_9ZZZZ</name>
<dbReference type="PANTHER" id="PTHR33933">
    <property type="entry name" value="NUCLEOTIDYLTRANSFERASE"/>
    <property type="match status" value="1"/>
</dbReference>
<comment type="caution">
    <text evidence="2">The sequence shown here is derived from an EMBL/GenBank/DDBJ whole genome shotgun (WGS) entry which is preliminary data.</text>
</comment>
<dbReference type="Gene3D" id="3.30.460.10">
    <property type="entry name" value="Beta Polymerase, domain 2"/>
    <property type="match status" value="1"/>
</dbReference>
<evidence type="ECO:0000313" key="2">
    <source>
        <dbReference type="EMBL" id="KKN28745.1"/>
    </source>
</evidence>
<organism evidence="2">
    <name type="scientific">marine sediment metagenome</name>
    <dbReference type="NCBI Taxonomy" id="412755"/>
    <lineage>
        <taxon>unclassified sequences</taxon>
        <taxon>metagenomes</taxon>
        <taxon>ecological metagenomes</taxon>
    </lineage>
</organism>
<evidence type="ECO:0000259" key="1">
    <source>
        <dbReference type="Pfam" id="PF18765"/>
    </source>
</evidence>